<protein>
    <recommendedName>
        <fullName evidence="1">peptide-methionine (S)-S-oxide reductase</fullName>
        <ecNumber evidence="1">1.8.4.11</ecNumber>
    </recommendedName>
</protein>
<keyword evidence="2 6" id="KW-0560">Oxidoreductase</keyword>
<evidence type="ECO:0000313" key="7">
    <source>
        <dbReference type="Proteomes" id="UP001262582"/>
    </source>
</evidence>
<comment type="catalytic activity">
    <reaction evidence="4">
        <text>[thioredoxin]-disulfide + L-methionine + H2O = L-methionine (S)-S-oxide + [thioredoxin]-dithiol</text>
        <dbReference type="Rhea" id="RHEA:19993"/>
        <dbReference type="Rhea" id="RHEA-COMP:10698"/>
        <dbReference type="Rhea" id="RHEA-COMP:10700"/>
        <dbReference type="ChEBI" id="CHEBI:15377"/>
        <dbReference type="ChEBI" id="CHEBI:29950"/>
        <dbReference type="ChEBI" id="CHEBI:50058"/>
        <dbReference type="ChEBI" id="CHEBI:57844"/>
        <dbReference type="ChEBI" id="CHEBI:58772"/>
        <dbReference type="EC" id="1.8.4.11"/>
    </reaction>
</comment>
<keyword evidence="7" id="KW-1185">Reference proteome</keyword>
<dbReference type="SUPFAM" id="SSF55068">
    <property type="entry name" value="Peptide methionine sulfoxide reductase"/>
    <property type="match status" value="1"/>
</dbReference>
<dbReference type="Gene3D" id="3.30.1060.10">
    <property type="entry name" value="Peptide methionine sulphoxide reductase MsrA"/>
    <property type="match status" value="1"/>
</dbReference>
<comment type="catalytic activity">
    <reaction evidence="3">
        <text>L-methionyl-[protein] + [thioredoxin]-disulfide + H2O = L-methionyl-(S)-S-oxide-[protein] + [thioredoxin]-dithiol</text>
        <dbReference type="Rhea" id="RHEA:14217"/>
        <dbReference type="Rhea" id="RHEA-COMP:10698"/>
        <dbReference type="Rhea" id="RHEA-COMP:10700"/>
        <dbReference type="Rhea" id="RHEA-COMP:12313"/>
        <dbReference type="Rhea" id="RHEA-COMP:12315"/>
        <dbReference type="ChEBI" id="CHEBI:15377"/>
        <dbReference type="ChEBI" id="CHEBI:16044"/>
        <dbReference type="ChEBI" id="CHEBI:29950"/>
        <dbReference type="ChEBI" id="CHEBI:44120"/>
        <dbReference type="ChEBI" id="CHEBI:50058"/>
        <dbReference type="EC" id="1.8.4.11"/>
    </reaction>
</comment>
<dbReference type="EC" id="1.8.4.11" evidence="1"/>
<evidence type="ECO:0000313" key="6">
    <source>
        <dbReference type="EMBL" id="MDT0676984.1"/>
    </source>
</evidence>
<evidence type="ECO:0000256" key="4">
    <source>
        <dbReference type="ARBA" id="ARBA00048782"/>
    </source>
</evidence>
<dbReference type="GO" id="GO:0008113">
    <property type="term" value="F:peptide-methionine (S)-S-oxide reductase activity"/>
    <property type="evidence" value="ECO:0007669"/>
    <property type="project" value="UniProtKB-EC"/>
</dbReference>
<evidence type="ECO:0000256" key="1">
    <source>
        <dbReference type="ARBA" id="ARBA00012502"/>
    </source>
</evidence>
<dbReference type="PANTHER" id="PTHR43774:SF1">
    <property type="entry name" value="PEPTIDE METHIONINE SULFOXIDE REDUCTASE MSRA 2"/>
    <property type="match status" value="1"/>
</dbReference>
<dbReference type="Pfam" id="PF01625">
    <property type="entry name" value="PMSR"/>
    <property type="match status" value="1"/>
</dbReference>
<dbReference type="InterPro" id="IPR036509">
    <property type="entry name" value="Met_Sox_Rdtase_MsrA_sf"/>
</dbReference>
<reference evidence="6 7" key="1">
    <citation type="submission" date="2023-09" db="EMBL/GenBank/DDBJ databases">
        <authorList>
            <person name="Rey-Velasco X."/>
        </authorList>
    </citation>
    <scope>NUCLEOTIDE SEQUENCE [LARGE SCALE GENOMIC DNA]</scope>
    <source>
        <strain evidence="6 7">F117</strain>
    </source>
</reference>
<dbReference type="InterPro" id="IPR002569">
    <property type="entry name" value="Met_Sox_Rdtase_MsrA_dom"/>
</dbReference>
<name>A0ABU3D6H6_9FLAO</name>
<comment type="caution">
    <text evidence="6">The sequence shown here is derived from an EMBL/GenBank/DDBJ whole genome shotgun (WGS) entry which is preliminary data.</text>
</comment>
<dbReference type="RefSeq" id="WP_311503328.1">
    <property type="nucleotide sequence ID" value="NZ_JAVRHK010000006.1"/>
</dbReference>
<sequence>MAEVLQKIALGGGCHWCIEAVFQMLKGVTEVKQGYVASTGENCNFSEAVIVHFNPKIIPLHRLIEIHLRTHNSTSNHSFRKKYRSAVYYFNQKQKEEGKIALRFLQNYFEEKIITKAIPFREFKASREAIQDYYQKDPEKPFCKNYIDPKLKLILREFSENMKKH</sequence>
<gene>
    <name evidence="6" type="ORF">RM539_10365</name>
</gene>
<evidence type="ECO:0000259" key="5">
    <source>
        <dbReference type="Pfam" id="PF01625"/>
    </source>
</evidence>
<evidence type="ECO:0000256" key="3">
    <source>
        <dbReference type="ARBA" id="ARBA00047806"/>
    </source>
</evidence>
<proteinExistence type="predicted"/>
<dbReference type="EMBL" id="JAVRHK010000006">
    <property type="protein sequence ID" value="MDT0676984.1"/>
    <property type="molecule type" value="Genomic_DNA"/>
</dbReference>
<organism evidence="6 7">
    <name type="scientific">Autumnicola musiva</name>
    <dbReference type="NCBI Taxonomy" id="3075589"/>
    <lineage>
        <taxon>Bacteria</taxon>
        <taxon>Pseudomonadati</taxon>
        <taxon>Bacteroidota</taxon>
        <taxon>Flavobacteriia</taxon>
        <taxon>Flavobacteriales</taxon>
        <taxon>Flavobacteriaceae</taxon>
        <taxon>Autumnicola</taxon>
    </lineage>
</organism>
<feature type="domain" description="Peptide methionine sulphoxide reductase MsrA" evidence="5">
    <location>
        <begin position="7"/>
        <end position="143"/>
    </location>
</feature>
<dbReference type="PANTHER" id="PTHR43774">
    <property type="entry name" value="PEPTIDE METHIONINE SULFOXIDE REDUCTASE"/>
    <property type="match status" value="1"/>
</dbReference>
<accession>A0ABU3D6H6</accession>
<dbReference type="Proteomes" id="UP001262582">
    <property type="component" value="Unassembled WGS sequence"/>
</dbReference>
<evidence type="ECO:0000256" key="2">
    <source>
        <dbReference type="ARBA" id="ARBA00023002"/>
    </source>
</evidence>